<evidence type="ECO:0000313" key="2">
    <source>
        <dbReference type="EMBL" id="TYS60480.1"/>
    </source>
</evidence>
<dbReference type="Pfam" id="PF05133">
    <property type="entry name" value="SPP1_portal"/>
    <property type="match status" value="1"/>
</dbReference>
<dbReference type="OrthoDB" id="2514584at2"/>
<feature type="compositionally biased region" description="Polar residues" evidence="1">
    <location>
        <begin position="474"/>
        <end position="488"/>
    </location>
</feature>
<name>A0A5D4SB57_9BACI</name>
<organism evidence="2 3">
    <name type="scientific">Sutcliffiella horikoshii</name>
    <dbReference type="NCBI Taxonomy" id="79883"/>
    <lineage>
        <taxon>Bacteria</taxon>
        <taxon>Bacillati</taxon>
        <taxon>Bacillota</taxon>
        <taxon>Bacilli</taxon>
        <taxon>Bacillales</taxon>
        <taxon>Bacillaceae</taxon>
        <taxon>Sutcliffiella</taxon>
    </lineage>
</organism>
<gene>
    <name evidence="2" type="ORF">FZC76_21660</name>
</gene>
<accession>A0A5D4SB57</accession>
<sequence length="494" mass="57014">MSVFKVGGYFPPEDHEERIKRYVENKKLFKGEHFEVFQDQRKHFSKKQEELLYLAVNLPAIICKKSADFLFGEPCAFNAGNDDNSNEQKALERIYYQNDFNILNYESALGSAYRGDSFIKLRYGQRWDGLIKDKNIDPYRVFIESQNAEYVFPETLQTDAKTIFCYHIAFPVKEKRITTRYFLKVESHYPGLIVYREYELSPFTTDVKGNVTQYKIIAEVKDSIREVKTGLPFPLVVHIPNYSLDDEWQGIDDLSEHKSLFDEVNMRLSLIAEILDKHSDPAMAVPTGSLGEDEQGNPIFHAGRDKIFEYEKGDAEPKYITWNGQLDAAFKELEKLLDIIFILTEIPPVVLGKDNSGTSGSSGLSIKWRMNSILSKVNRKRQYFEKAHKRILLIAQLLEHKKMSPDYQIIENPRILYKDGLPDDEMEKANIANMRTGGMPTKSQKTAIMEMDGLTEEQAEKEIQRIREEEQQASFVSGSIFNEVPNQETEVDES</sequence>
<evidence type="ECO:0000313" key="3">
    <source>
        <dbReference type="Proteomes" id="UP000322524"/>
    </source>
</evidence>
<reference evidence="2 3" key="1">
    <citation type="submission" date="2019-08" db="EMBL/GenBank/DDBJ databases">
        <title>Bacillus genomes from the desert of Cuatro Cienegas, Coahuila.</title>
        <authorList>
            <person name="Olmedo-Alvarez G."/>
        </authorList>
    </citation>
    <scope>NUCLEOTIDE SEQUENCE [LARGE SCALE GENOMIC DNA]</scope>
    <source>
        <strain evidence="2 3">CH28_1T</strain>
    </source>
</reference>
<dbReference type="AlphaFoldDB" id="A0A5D4SB57"/>
<dbReference type="Proteomes" id="UP000322524">
    <property type="component" value="Unassembled WGS sequence"/>
</dbReference>
<proteinExistence type="predicted"/>
<feature type="region of interest" description="Disordered" evidence="1">
    <location>
        <begin position="469"/>
        <end position="494"/>
    </location>
</feature>
<dbReference type="EMBL" id="VTEV01000015">
    <property type="protein sequence ID" value="TYS60480.1"/>
    <property type="molecule type" value="Genomic_DNA"/>
</dbReference>
<comment type="caution">
    <text evidence="2">The sequence shown here is derived from an EMBL/GenBank/DDBJ whole genome shotgun (WGS) entry which is preliminary data.</text>
</comment>
<protein>
    <submittedName>
        <fullName evidence="2">Phage portal protein</fullName>
    </submittedName>
</protein>
<evidence type="ECO:0000256" key="1">
    <source>
        <dbReference type="SAM" id="MobiDB-lite"/>
    </source>
</evidence>
<dbReference type="InterPro" id="IPR021145">
    <property type="entry name" value="Portal_protein_SPP1_Gp6-like"/>
</dbReference>
<dbReference type="RefSeq" id="WP_148990186.1">
    <property type="nucleotide sequence ID" value="NZ_VTEV01000015.1"/>
</dbReference>